<keyword evidence="2" id="KW-1185">Reference proteome</keyword>
<gene>
    <name evidence="1" type="ORF">FDK13_23650</name>
</gene>
<name>A0A4U6CX39_9BACT</name>
<comment type="caution">
    <text evidence="1">The sequence shown here is derived from an EMBL/GenBank/DDBJ whole genome shotgun (WGS) entry which is preliminary data.</text>
</comment>
<evidence type="ECO:0000313" key="2">
    <source>
        <dbReference type="Proteomes" id="UP000304900"/>
    </source>
</evidence>
<accession>A0A4U6CX39</accession>
<organism evidence="1 2">
    <name type="scientific">Dyadobacter frigoris</name>
    <dbReference type="NCBI Taxonomy" id="2576211"/>
    <lineage>
        <taxon>Bacteria</taxon>
        <taxon>Pseudomonadati</taxon>
        <taxon>Bacteroidota</taxon>
        <taxon>Cytophagia</taxon>
        <taxon>Cytophagales</taxon>
        <taxon>Spirosomataceae</taxon>
        <taxon>Dyadobacter</taxon>
    </lineage>
</organism>
<evidence type="ECO:0000313" key="1">
    <source>
        <dbReference type="EMBL" id="TKT89349.1"/>
    </source>
</evidence>
<proteinExistence type="predicted"/>
<dbReference type="AlphaFoldDB" id="A0A4U6CX39"/>
<sequence length="296" mass="32686">MKILRYKLTLAVELVVAIGLVSCQQDNVPTPDLPNPASAQALRDGISASIPKMYQLIKHGDATLSYYENGKLKKVSLGANIRGSYLTNITYAYSTNSIVSTLTRNSKIMQVITYSLDANTGYCYESSQIDYIPLGTNAIQEQETILSYLYNGKGQLVNVTDKKAPNSKTLFGYNVIGDLNKISYFGYSGSTPGPSLLAESTFYYEQLGGDPILDDLSPVNLEQANLPDQYLKIFGKQGKHLVKMITEKSTPGGKYYNYTLNNDGYVTSRQTYNISGGALVETRLYDYLVTEIGFHL</sequence>
<dbReference type="RefSeq" id="WP_137342486.1">
    <property type="nucleotide sequence ID" value="NZ_BSQH01000015.1"/>
</dbReference>
<dbReference type="Proteomes" id="UP000304900">
    <property type="component" value="Unassembled WGS sequence"/>
</dbReference>
<protein>
    <submittedName>
        <fullName evidence="1">DUF4595 domain-containing protein</fullName>
    </submittedName>
</protein>
<dbReference type="EMBL" id="SZVO01000012">
    <property type="protein sequence ID" value="TKT89349.1"/>
    <property type="molecule type" value="Genomic_DNA"/>
</dbReference>
<reference evidence="1 2" key="1">
    <citation type="submission" date="2019-05" db="EMBL/GenBank/DDBJ databases">
        <title>Dyadobacter AR-3-8 sp. nov., isolated from arctic soil.</title>
        <authorList>
            <person name="Chaudhary D.K."/>
        </authorList>
    </citation>
    <scope>NUCLEOTIDE SEQUENCE [LARGE SCALE GENOMIC DNA]</scope>
    <source>
        <strain evidence="1 2">AR-3-8</strain>
    </source>
</reference>
<dbReference type="OrthoDB" id="951589at2"/>